<keyword evidence="5" id="KW-0547">Nucleotide-binding</keyword>
<proteinExistence type="predicted"/>
<keyword evidence="4" id="KW-0808">Transferase</keyword>
<dbReference type="EC" id="2.7.13.3" evidence="2"/>
<keyword evidence="3" id="KW-0597">Phosphoprotein</keyword>
<evidence type="ECO:0000259" key="9">
    <source>
        <dbReference type="SMART" id="SM00911"/>
    </source>
</evidence>
<evidence type="ECO:0000256" key="8">
    <source>
        <dbReference type="SAM" id="MobiDB-lite"/>
    </source>
</evidence>
<evidence type="ECO:0000313" key="11">
    <source>
        <dbReference type="Proteomes" id="UP000298179"/>
    </source>
</evidence>
<evidence type="ECO:0000256" key="4">
    <source>
        <dbReference type="ARBA" id="ARBA00022679"/>
    </source>
</evidence>
<accession>A0A4Y8REF6</accession>
<dbReference type="Proteomes" id="UP000298179">
    <property type="component" value="Unassembled WGS sequence"/>
</dbReference>
<dbReference type="EMBL" id="SOZD01000006">
    <property type="protein sequence ID" value="TFF19770.1"/>
    <property type="molecule type" value="Genomic_DNA"/>
</dbReference>
<evidence type="ECO:0000256" key="2">
    <source>
        <dbReference type="ARBA" id="ARBA00012438"/>
    </source>
</evidence>
<comment type="catalytic activity">
    <reaction evidence="1">
        <text>ATP + protein L-histidine = ADP + protein N-phospho-L-histidine.</text>
        <dbReference type="EC" id="2.7.13.3"/>
    </reaction>
</comment>
<dbReference type="OrthoDB" id="341208at2"/>
<name>A0A4Y8REF6_9HYPH</name>
<feature type="domain" description="Signal transduction histidine kinase HWE region" evidence="9">
    <location>
        <begin position="153"/>
        <end position="235"/>
    </location>
</feature>
<evidence type="ECO:0000256" key="6">
    <source>
        <dbReference type="ARBA" id="ARBA00022777"/>
    </source>
</evidence>
<evidence type="ECO:0000256" key="5">
    <source>
        <dbReference type="ARBA" id="ARBA00022741"/>
    </source>
</evidence>
<dbReference type="InterPro" id="IPR036890">
    <property type="entry name" value="HATPase_C_sf"/>
</dbReference>
<sequence length="354" mass="38399">MPLPADLQQVFIHAPFRNDAKILQSLLETHDIPSEVFASEAALAEALGDVLPGALIVTQEALTDRVRDIVREHLAAQPDWSELTAIVLVEKGAPQATLLRHLTEEWPGSRPVFYQRPLATLELLSGVQSALLARIRQRDVRDHIALERELRHELNHRVKNILASVNSIFQMTARASQTLDELKQSFGGRLATLGGVHSALFEAGGEAVDLEGLVSLVLSPYATEGGTGSELSGPEVSLNKDAATGLGLTVHELATNAIKYGAWSVPTGKIRIDWSVKGADFELTWTETGGPELAAPTRKGYGTRYVRAALQNLLGQPPEIRYEASGLVLVARGPRRHIESPSPPDRNEPETVGP</sequence>
<dbReference type="SMART" id="SM00911">
    <property type="entry name" value="HWE_HK"/>
    <property type="match status" value="1"/>
</dbReference>
<evidence type="ECO:0000256" key="7">
    <source>
        <dbReference type="ARBA" id="ARBA00022840"/>
    </source>
</evidence>
<organism evidence="10 11">
    <name type="scientific">Jiella endophytica</name>
    <dbReference type="NCBI Taxonomy" id="2558362"/>
    <lineage>
        <taxon>Bacteria</taxon>
        <taxon>Pseudomonadati</taxon>
        <taxon>Pseudomonadota</taxon>
        <taxon>Alphaproteobacteria</taxon>
        <taxon>Hyphomicrobiales</taxon>
        <taxon>Aurantimonadaceae</taxon>
        <taxon>Jiella</taxon>
    </lineage>
</organism>
<dbReference type="PANTHER" id="PTHR41523">
    <property type="entry name" value="TWO-COMPONENT SYSTEM SENSOR PROTEIN"/>
    <property type="match status" value="1"/>
</dbReference>
<keyword evidence="11" id="KW-1185">Reference proteome</keyword>
<dbReference type="GO" id="GO:0005524">
    <property type="term" value="F:ATP binding"/>
    <property type="evidence" value="ECO:0007669"/>
    <property type="project" value="UniProtKB-KW"/>
</dbReference>
<keyword evidence="7" id="KW-0067">ATP-binding</keyword>
<dbReference type="Pfam" id="PF07536">
    <property type="entry name" value="HWE_HK"/>
    <property type="match status" value="1"/>
</dbReference>
<comment type="caution">
    <text evidence="10">The sequence shown here is derived from an EMBL/GenBank/DDBJ whole genome shotgun (WGS) entry which is preliminary data.</text>
</comment>
<gene>
    <name evidence="10" type="ORF">E3C22_18965</name>
</gene>
<dbReference type="InterPro" id="IPR011102">
    <property type="entry name" value="Sig_transdc_His_kinase_HWE"/>
</dbReference>
<reference evidence="10 11" key="1">
    <citation type="submission" date="2019-03" db="EMBL/GenBank/DDBJ databases">
        <title>Jiella endophytica sp. nov., a novel endophytic bacterium isolated from root of Ficus microcarpa Linn. f.</title>
        <authorList>
            <person name="Tuo L."/>
        </authorList>
    </citation>
    <scope>NUCLEOTIDE SEQUENCE [LARGE SCALE GENOMIC DNA]</scope>
    <source>
        <strain evidence="10 11">CBS5Q-3</strain>
    </source>
</reference>
<dbReference type="AlphaFoldDB" id="A0A4Y8REF6"/>
<dbReference type="PANTHER" id="PTHR41523:SF8">
    <property type="entry name" value="ETHYLENE RESPONSE SENSOR PROTEIN"/>
    <property type="match status" value="1"/>
</dbReference>
<feature type="compositionally biased region" description="Basic and acidic residues" evidence="8">
    <location>
        <begin position="345"/>
        <end position="354"/>
    </location>
</feature>
<protein>
    <recommendedName>
        <fullName evidence="2">histidine kinase</fullName>
        <ecNumber evidence="2">2.7.13.3</ecNumber>
    </recommendedName>
</protein>
<dbReference type="GO" id="GO:0004673">
    <property type="term" value="F:protein histidine kinase activity"/>
    <property type="evidence" value="ECO:0007669"/>
    <property type="project" value="UniProtKB-EC"/>
</dbReference>
<feature type="region of interest" description="Disordered" evidence="8">
    <location>
        <begin position="333"/>
        <end position="354"/>
    </location>
</feature>
<evidence type="ECO:0000256" key="3">
    <source>
        <dbReference type="ARBA" id="ARBA00022553"/>
    </source>
</evidence>
<evidence type="ECO:0000256" key="1">
    <source>
        <dbReference type="ARBA" id="ARBA00000085"/>
    </source>
</evidence>
<evidence type="ECO:0000313" key="10">
    <source>
        <dbReference type="EMBL" id="TFF19770.1"/>
    </source>
</evidence>
<dbReference type="Gene3D" id="3.30.565.10">
    <property type="entry name" value="Histidine kinase-like ATPase, C-terminal domain"/>
    <property type="match status" value="1"/>
</dbReference>
<keyword evidence="6 10" id="KW-0418">Kinase</keyword>